<dbReference type="OrthoDB" id="430315at2759"/>
<dbReference type="PANTHER" id="PTHR31048">
    <property type="entry name" value="OS03G0233200 PROTEIN"/>
    <property type="match status" value="1"/>
</dbReference>
<dbReference type="SUPFAM" id="SSF49870">
    <property type="entry name" value="Osmotin, thaumatin-like protein"/>
    <property type="match status" value="1"/>
</dbReference>
<dbReference type="Gene3D" id="2.60.110.10">
    <property type="entry name" value="Thaumatin"/>
    <property type="match status" value="1"/>
</dbReference>
<dbReference type="SUPFAM" id="SSF82704">
    <property type="entry name" value="AlbA-like"/>
    <property type="match status" value="1"/>
</dbReference>
<evidence type="ECO:0000313" key="5">
    <source>
        <dbReference type="Proteomes" id="UP001055439"/>
    </source>
</evidence>
<evidence type="ECO:0000313" key="4">
    <source>
        <dbReference type="EMBL" id="URE32686.1"/>
    </source>
</evidence>
<dbReference type="FunFam" id="2.60.110.10:FF:000002">
    <property type="entry name" value="Thaumatin-like protein 1a"/>
    <property type="match status" value="1"/>
</dbReference>
<comment type="similarity">
    <text evidence="1">Belongs to the thaumatin family.</text>
</comment>
<dbReference type="EMBL" id="CP097510">
    <property type="protein sequence ID" value="URE32686.1"/>
    <property type="molecule type" value="Genomic_DNA"/>
</dbReference>
<sequence length="541" mass="59242">MDRYQRVEKPRPEPAAINENEIRITSQGLIRNYLSYANSLLQERRLREIVLKAMGQAISKAVAIAELIKKRNPHLHQDISISSVSITDVWEPIEEGLVPYSYMFLSPPCPVPPCPVQVGDDTPCFNDFNNFVNQRAHQENPRNHMDVDVVEVEEGSGEEEQHMVGMADMATIRVVMVDMATIKEDMVVTAIIKVDMVTMEIIKKMVDGIQIGIEVVGVVGEVGTLMVQVMEEEEDLVAEGPEAEVMAVYKGGWVAVGEGTTFGCTVSTPVLERAVILVISFSSSVVQSCWTSTFVSQVFIISGGLVNGQMVTFHLSNKCPFPVWPAAAPIAGHPVIADGGFLLPPNQTKRVHAPPTWNGRFWGRTGCDFTTTSKPACQTGDCQGLLSCNGTIGTPPATLVEVALQEDQSKPSFYDVSVVDGYNLPIAVSTKPAYRKCWIGGCTKSINSVCPQELQVLDHSGAAVVACKSACLAFDLDVFCCRNSYGKPETCKPSMYSAMFKDACPSYFSYAYDAPPPLMNCYSREYVIIFCPSRWGSLLSQ</sequence>
<dbReference type="PRINTS" id="PR00347">
    <property type="entry name" value="THAUMATIN"/>
</dbReference>
<reference evidence="4" key="1">
    <citation type="submission" date="2022-05" db="EMBL/GenBank/DDBJ databases">
        <title>The Musa troglodytarum L. genome provides insights into the mechanism of non-climacteric behaviour and enrichment of carotenoids.</title>
        <authorList>
            <person name="Wang J."/>
        </authorList>
    </citation>
    <scope>NUCLEOTIDE SEQUENCE</scope>
    <source>
        <tissue evidence="4">Leaf</tissue>
    </source>
</reference>
<dbReference type="Pfam" id="PF00314">
    <property type="entry name" value="Thaumatin"/>
    <property type="match status" value="1"/>
</dbReference>
<evidence type="ECO:0000256" key="2">
    <source>
        <dbReference type="ARBA" id="ARBA00023157"/>
    </source>
</evidence>
<evidence type="ECO:0000259" key="3">
    <source>
        <dbReference type="Pfam" id="PF01918"/>
    </source>
</evidence>
<organism evidence="4 5">
    <name type="scientific">Musa troglodytarum</name>
    <name type="common">fe'i banana</name>
    <dbReference type="NCBI Taxonomy" id="320322"/>
    <lineage>
        <taxon>Eukaryota</taxon>
        <taxon>Viridiplantae</taxon>
        <taxon>Streptophyta</taxon>
        <taxon>Embryophyta</taxon>
        <taxon>Tracheophyta</taxon>
        <taxon>Spermatophyta</taxon>
        <taxon>Magnoliopsida</taxon>
        <taxon>Liliopsida</taxon>
        <taxon>Zingiberales</taxon>
        <taxon>Musaceae</taxon>
        <taxon>Musa</taxon>
    </lineage>
</organism>
<dbReference type="GO" id="GO:0003676">
    <property type="term" value="F:nucleic acid binding"/>
    <property type="evidence" value="ECO:0007669"/>
    <property type="project" value="InterPro"/>
</dbReference>
<accession>A0A9E7HGD2</accession>
<dbReference type="InterPro" id="IPR037176">
    <property type="entry name" value="Osmotin/thaumatin-like_sf"/>
</dbReference>
<keyword evidence="2" id="KW-1015">Disulfide bond</keyword>
<dbReference type="Pfam" id="PF01918">
    <property type="entry name" value="Alba"/>
    <property type="match status" value="1"/>
</dbReference>
<dbReference type="InterPro" id="IPR036882">
    <property type="entry name" value="Alba-like_dom_sf"/>
</dbReference>
<dbReference type="PROSITE" id="PS51367">
    <property type="entry name" value="THAUMATIN_2"/>
    <property type="match status" value="1"/>
</dbReference>
<gene>
    <name evidence="4" type="ORF">MUK42_13024</name>
</gene>
<dbReference type="CDD" id="cd09218">
    <property type="entry name" value="TLP-PA"/>
    <property type="match status" value="1"/>
</dbReference>
<proteinExistence type="inferred from homology"/>
<dbReference type="AlphaFoldDB" id="A0A9E7HGD2"/>
<name>A0A9E7HGD2_9LILI</name>
<dbReference type="Gene3D" id="3.30.110.20">
    <property type="entry name" value="Alba-like domain"/>
    <property type="match status" value="1"/>
</dbReference>
<dbReference type="SMART" id="SM00205">
    <property type="entry name" value="THN"/>
    <property type="match status" value="1"/>
</dbReference>
<keyword evidence="5" id="KW-1185">Reference proteome</keyword>
<dbReference type="InterPro" id="IPR001938">
    <property type="entry name" value="Thaumatin"/>
</dbReference>
<feature type="domain" description="DNA/RNA-binding protein Alba-like" evidence="3">
    <location>
        <begin position="20"/>
        <end position="77"/>
    </location>
</feature>
<protein>
    <submittedName>
        <fullName evidence="4">Thaumatin family</fullName>
    </submittedName>
</protein>
<evidence type="ECO:0000256" key="1">
    <source>
        <dbReference type="ARBA" id="ARBA00010607"/>
    </source>
</evidence>
<dbReference type="Proteomes" id="UP001055439">
    <property type="component" value="Chromosome 8"/>
</dbReference>
<dbReference type="InterPro" id="IPR002775">
    <property type="entry name" value="DNA/RNA-bd_Alba-like"/>
</dbReference>